<proteinExistence type="predicted"/>
<dbReference type="RefSeq" id="XP_045957814.1">
    <property type="nucleotide sequence ID" value="XM_046098078.1"/>
</dbReference>
<gene>
    <name evidence="1" type="ORF">BKA67DRAFT_519208</name>
</gene>
<dbReference type="AlphaFoldDB" id="A0A9P8ZX25"/>
<evidence type="ECO:0000313" key="2">
    <source>
        <dbReference type="Proteomes" id="UP000758603"/>
    </source>
</evidence>
<dbReference type="GeneID" id="70126970"/>
<protein>
    <submittedName>
        <fullName evidence="1">Uncharacterized protein</fullName>
    </submittedName>
</protein>
<sequence length="347" mass="39258">MLTSNRCAAPCDWVPCSKRCEAQLGCGHQCPSVCGELCPGDQYCQVCCSDEIKSTMVDFIMGLQYNEIDIDVDPCIFPACGHFVAKSSMDGVMDMKAHYTMSAEDNPIAVSGISRPFLMDEVKTCPTCRSSLRNVSRYGRIVRRAMLDEATKKFIAWSNDEHLQLAQRLVDIQQSLSEKSLPRMLPQNTRPAKLRMTANVRLKQLHAVRDCIGGERYQSALQLWNSISEYIKKVRKEEQPFQRVADFVHHAKAQGQTQQGFVYDETLIQVRGKLQGLSLWLRCESIVFSDFIKFRQNFKGPVQTINLDFAEQMKECEVRFWCRCGSSDGTSNAGTRPRSIAVLSIPQ</sequence>
<dbReference type="EMBL" id="JAGPXC010000005">
    <property type="protein sequence ID" value="KAH6653537.1"/>
    <property type="molecule type" value="Genomic_DNA"/>
</dbReference>
<name>A0A9P8ZX25_9PEZI</name>
<accession>A0A9P8ZX25</accession>
<keyword evidence="2" id="KW-1185">Reference proteome</keyword>
<evidence type="ECO:0000313" key="1">
    <source>
        <dbReference type="EMBL" id="KAH6653537.1"/>
    </source>
</evidence>
<comment type="caution">
    <text evidence="1">The sequence shown here is derived from an EMBL/GenBank/DDBJ whole genome shotgun (WGS) entry which is preliminary data.</text>
</comment>
<organism evidence="1 2">
    <name type="scientific">Truncatella angustata</name>
    <dbReference type="NCBI Taxonomy" id="152316"/>
    <lineage>
        <taxon>Eukaryota</taxon>
        <taxon>Fungi</taxon>
        <taxon>Dikarya</taxon>
        <taxon>Ascomycota</taxon>
        <taxon>Pezizomycotina</taxon>
        <taxon>Sordariomycetes</taxon>
        <taxon>Xylariomycetidae</taxon>
        <taxon>Amphisphaeriales</taxon>
        <taxon>Sporocadaceae</taxon>
        <taxon>Truncatella</taxon>
    </lineage>
</organism>
<dbReference type="OrthoDB" id="2423195at2759"/>
<dbReference type="Proteomes" id="UP000758603">
    <property type="component" value="Unassembled WGS sequence"/>
</dbReference>
<reference evidence="1" key="1">
    <citation type="journal article" date="2021" name="Nat. Commun.">
        <title>Genetic determinants of endophytism in the Arabidopsis root mycobiome.</title>
        <authorList>
            <person name="Mesny F."/>
            <person name="Miyauchi S."/>
            <person name="Thiergart T."/>
            <person name="Pickel B."/>
            <person name="Atanasova L."/>
            <person name="Karlsson M."/>
            <person name="Huettel B."/>
            <person name="Barry K.W."/>
            <person name="Haridas S."/>
            <person name="Chen C."/>
            <person name="Bauer D."/>
            <person name="Andreopoulos W."/>
            <person name="Pangilinan J."/>
            <person name="LaButti K."/>
            <person name="Riley R."/>
            <person name="Lipzen A."/>
            <person name="Clum A."/>
            <person name="Drula E."/>
            <person name="Henrissat B."/>
            <person name="Kohler A."/>
            <person name="Grigoriev I.V."/>
            <person name="Martin F.M."/>
            <person name="Hacquard S."/>
        </authorList>
    </citation>
    <scope>NUCLEOTIDE SEQUENCE</scope>
    <source>
        <strain evidence="1">MPI-SDFR-AT-0073</strain>
    </source>
</reference>